<dbReference type="OrthoDB" id="2138242at2759"/>
<comment type="caution">
    <text evidence="2">The sequence shown here is derived from an EMBL/GenBank/DDBJ whole genome shotgun (WGS) entry which is preliminary data.</text>
</comment>
<proteinExistence type="predicted"/>
<gene>
    <name evidence="2" type="ORF">BCR42DRAFT_209546</name>
</gene>
<feature type="compositionally biased region" description="Low complexity" evidence="1">
    <location>
        <begin position="165"/>
        <end position="174"/>
    </location>
</feature>
<dbReference type="EMBL" id="MCGE01000006">
    <property type="protein sequence ID" value="ORZ20539.1"/>
    <property type="molecule type" value="Genomic_DNA"/>
</dbReference>
<evidence type="ECO:0000256" key="1">
    <source>
        <dbReference type="SAM" id="MobiDB-lite"/>
    </source>
</evidence>
<dbReference type="AlphaFoldDB" id="A0A1X2IQI3"/>
<protein>
    <submittedName>
        <fullName evidence="2">Uncharacterized protein</fullName>
    </submittedName>
</protein>
<sequence length="314" mass="35411">MYNWLNKYYILYDLTAKNGFCNRGYSNINSINDYLLLKKSIIIIRPLPYLMLVLQIWTPESSLLLQRRLAPKLGHHAPHLTINTPTYKDHHLHSIQSAPLRKSISQQQINKRLQAAAAAATCGTNSRHFVHPSSSPRFHRPNDVPRMTSQRKPGLSGSMNRSHRPSSLSSSLSSSPPPSSTASTERQSFLHPFEQLHGTLEHTRTQKSTLDDTIRQASVTLGKLQQSSLLENIDNQVTKQMTDWMPSYLMQIEQCMGRILALEAKVVDKQQQTTATSMTAPAMATKAEMKMELLALMNRLDQLEQKTTPALNGQ</sequence>
<organism evidence="2 3">
    <name type="scientific">Absidia repens</name>
    <dbReference type="NCBI Taxonomy" id="90262"/>
    <lineage>
        <taxon>Eukaryota</taxon>
        <taxon>Fungi</taxon>
        <taxon>Fungi incertae sedis</taxon>
        <taxon>Mucoromycota</taxon>
        <taxon>Mucoromycotina</taxon>
        <taxon>Mucoromycetes</taxon>
        <taxon>Mucorales</taxon>
        <taxon>Cunninghamellaceae</taxon>
        <taxon>Absidia</taxon>
    </lineage>
</organism>
<evidence type="ECO:0000313" key="3">
    <source>
        <dbReference type="Proteomes" id="UP000193560"/>
    </source>
</evidence>
<reference evidence="2 3" key="1">
    <citation type="submission" date="2016-07" db="EMBL/GenBank/DDBJ databases">
        <title>Pervasive Adenine N6-methylation of Active Genes in Fungi.</title>
        <authorList>
            <consortium name="DOE Joint Genome Institute"/>
            <person name="Mondo S.J."/>
            <person name="Dannebaum R.O."/>
            <person name="Kuo R.C."/>
            <person name="Labutti K."/>
            <person name="Haridas S."/>
            <person name="Kuo A."/>
            <person name="Salamov A."/>
            <person name="Ahrendt S.R."/>
            <person name="Lipzen A."/>
            <person name="Sullivan W."/>
            <person name="Andreopoulos W.B."/>
            <person name="Clum A."/>
            <person name="Lindquist E."/>
            <person name="Daum C."/>
            <person name="Ramamoorthy G.K."/>
            <person name="Gryganskyi A."/>
            <person name="Culley D."/>
            <person name="Magnuson J.K."/>
            <person name="James T.Y."/>
            <person name="O'Malley M.A."/>
            <person name="Stajich J.E."/>
            <person name="Spatafora J.W."/>
            <person name="Visel A."/>
            <person name="Grigoriev I.V."/>
        </authorList>
    </citation>
    <scope>NUCLEOTIDE SEQUENCE [LARGE SCALE GENOMIC DNA]</scope>
    <source>
        <strain evidence="2 3">NRRL 1336</strain>
    </source>
</reference>
<name>A0A1X2IQI3_9FUNG</name>
<keyword evidence="3" id="KW-1185">Reference proteome</keyword>
<dbReference type="Proteomes" id="UP000193560">
    <property type="component" value="Unassembled WGS sequence"/>
</dbReference>
<evidence type="ECO:0000313" key="2">
    <source>
        <dbReference type="EMBL" id="ORZ20539.1"/>
    </source>
</evidence>
<feature type="compositionally biased region" description="Polar residues" evidence="1">
    <location>
        <begin position="124"/>
        <end position="136"/>
    </location>
</feature>
<accession>A0A1X2IQI3</accession>
<feature type="region of interest" description="Disordered" evidence="1">
    <location>
        <begin position="124"/>
        <end position="186"/>
    </location>
</feature>